<dbReference type="Gene3D" id="3.40.50.800">
    <property type="entry name" value="Anticodon-binding domain"/>
    <property type="match status" value="1"/>
</dbReference>
<feature type="compositionally biased region" description="Gly residues" evidence="4">
    <location>
        <begin position="56"/>
        <end position="66"/>
    </location>
</feature>
<keyword evidence="1" id="KW-0547">Nucleotide-binding</keyword>
<dbReference type="Proteomes" id="UP000652761">
    <property type="component" value="Unassembled WGS sequence"/>
</dbReference>
<evidence type="ECO:0000256" key="4">
    <source>
        <dbReference type="SAM" id="MobiDB-lite"/>
    </source>
</evidence>
<dbReference type="GO" id="GO:0004821">
    <property type="term" value="F:histidine-tRNA ligase activity"/>
    <property type="evidence" value="ECO:0007669"/>
    <property type="project" value="TreeGrafter"/>
</dbReference>
<evidence type="ECO:0000313" key="5">
    <source>
        <dbReference type="EMBL" id="MQL83030.1"/>
    </source>
</evidence>
<evidence type="ECO:0000256" key="2">
    <source>
        <dbReference type="ARBA" id="ARBA00022840"/>
    </source>
</evidence>
<dbReference type="EMBL" id="NMUH01000668">
    <property type="protein sequence ID" value="MQL83030.1"/>
    <property type="molecule type" value="Genomic_DNA"/>
</dbReference>
<feature type="region of interest" description="Disordered" evidence="4">
    <location>
        <begin position="1"/>
        <end position="119"/>
    </location>
</feature>
<feature type="compositionally biased region" description="Low complexity" evidence="4">
    <location>
        <begin position="82"/>
        <end position="92"/>
    </location>
</feature>
<dbReference type="GO" id="GO:0032543">
    <property type="term" value="P:mitochondrial translation"/>
    <property type="evidence" value="ECO:0007669"/>
    <property type="project" value="TreeGrafter"/>
</dbReference>
<dbReference type="GO" id="GO:0005829">
    <property type="term" value="C:cytosol"/>
    <property type="evidence" value="ECO:0007669"/>
    <property type="project" value="TreeGrafter"/>
</dbReference>
<proteinExistence type="predicted"/>
<dbReference type="InterPro" id="IPR036621">
    <property type="entry name" value="Anticodon-bd_dom_sf"/>
</dbReference>
<keyword evidence="2" id="KW-0067">ATP-binding</keyword>
<dbReference type="GO" id="GO:0006427">
    <property type="term" value="P:histidyl-tRNA aminoacylation"/>
    <property type="evidence" value="ECO:0007669"/>
    <property type="project" value="TreeGrafter"/>
</dbReference>
<protein>
    <submittedName>
        <fullName evidence="5">Uncharacterized protein</fullName>
    </submittedName>
</protein>
<comment type="caution">
    <text evidence="5">The sequence shown here is derived from an EMBL/GenBank/DDBJ whole genome shotgun (WGS) entry which is preliminary data.</text>
</comment>
<evidence type="ECO:0000256" key="3">
    <source>
        <dbReference type="ARBA" id="ARBA00022917"/>
    </source>
</evidence>
<dbReference type="GO" id="GO:0003723">
    <property type="term" value="F:RNA binding"/>
    <property type="evidence" value="ECO:0007669"/>
    <property type="project" value="TreeGrafter"/>
</dbReference>
<dbReference type="PANTHER" id="PTHR11476:SF10">
    <property type="entry name" value="NON-SPECIFIC SERINE_THREONINE PROTEIN KINASE"/>
    <property type="match status" value="1"/>
</dbReference>
<name>A0A843UMJ4_COLES</name>
<dbReference type="AlphaFoldDB" id="A0A843UMJ4"/>
<accession>A0A843UMJ4</accession>
<dbReference type="OrthoDB" id="786033at2759"/>
<evidence type="ECO:0000313" key="6">
    <source>
        <dbReference type="Proteomes" id="UP000652761"/>
    </source>
</evidence>
<keyword evidence="6" id="KW-1185">Reference proteome</keyword>
<dbReference type="PANTHER" id="PTHR11476">
    <property type="entry name" value="HISTIDYL-TRNA SYNTHETASE"/>
    <property type="match status" value="1"/>
</dbReference>
<organism evidence="5 6">
    <name type="scientific">Colocasia esculenta</name>
    <name type="common">Wild taro</name>
    <name type="synonym">Arum esculentum</name>
    <dbReference type="NCBI Taxonomy" id="4460"/>
    <lineage>
        <taxon>Eukaryota</taxon>
        <taxon>Viridiplantae</taxon>
        <taxon>Streptophyta</taxon>
        <taxon>Embryophyta</taxon>
        <taxon>Tracheophyta</taxon>
        <taxon>Spermatophyta</taxon>
        <taxon>Magnoliopsida</taxon>
        <taxon>Liliopsida</taxon>
        <taxon>Araceae</taxon>
        <taxon>Aroideae</taxon>
        <taxon>Colocasieae</taxon>
        <taxon>Colocasia</taxon>
    </lineage>
</organism>
<dbReference type="GO" id="GO:0005524">
    <property type="term" value="F:ATP binding"/>
    <property type="evidence" value="ECO:0007669"/>
    <property type="project" value="UniProtKB-KW"/>
</dbReference>
<reference evidence="5" key="1">
    <citation type="submission" date="2017-07" db="EMBL/GenBank/DDBJ databases">
        <title>Taro Niue Genome Assembly and Annotation.</title>
        <authorList>
            <person name="Atibalentja N."/>
            <person name="Keating K."/>
            <person name="Fields C.J."/>
        </authorList>
    </citation>
    <scope>NUCLEOTIDE SEQUENCE</scope>
    <source>
        <strain evidence="5">Niue_2</strain>
        <tissue evidence="5">Leaf</tissue>
    </source>
</reference>
<evidence type="ECO:0000256" key="1">
    <source>
        <dbReference type="ARBA" id="ARBA00022741"/>
    </source>
</evidence>
<gene>
    <name evidence="5" type="ORF">Taro_015514</name>
</gene>
<dbReference type="SUPFAM" id="SSF52954">
    <property type="entry name" value="Class II aaRS ABD-related"/>
    <property type="match status" value="1"/>
</dbReference>
<dbReference type="GO" id="GO:0005739">
    <property type="term" value="C:mitochondrion"/>
    <property type="evidence" value="ECO:0007669"/>
    <property type="project" value="TreeGrafter"/>
</dbReference>
<sequence length="258" mass="27145">MAMEGRFVPLPGVGSARSRAVERRGTRPSSSFFLPDGGAAREGRRRRRAQTAAAAKGGGSGGGGWSNSGEAERRRLGQQRRAGVGPLAAAAGASGGYPTQGSRRQQQKGEPAAASPLLQTGGYGGGGSFSFAPPSSSNSGGAQQWLETWCLVHQKLKPPGAVGVSIALEKIFHHPSLEIKHSRSEPTYSFLICSKGGGGMLEERMELAAELWQANMKAEFVPLSDPSLTLQYEYAYEHDIKCLLIIASGFAQTGSVKV</sequence>
<dbReference type="FunFam" id="3.40.50.800:FF:000012">
    <property type="entry name" value="Histidine--tRNA ligase, cytoplasmic"/>
    <property type="match status" value="1"/>
</dbReference>
<keyword evidence="3" id="KW-0648">Protein biosynthesis</keyword>